<evidence type="ECO:0000313" key="2">
    <source>
        <dbReference type="Proteomes" id="UP000186102"/>
    </source>
</evidence>
<dbReference type="STRING" id="1888891.DSOL_1826"/>
<dbReference type="AlphaFoldDB" id="A0A1Q8QYA8"/>
<comment type="caution">
    <text evidence="1">The sequence shown here is derived from an EMBL/GenBank/DDBJ whole genome shotgun (WGS) entry which is preliminary data.</text>
</comment>
<organism evidence="1 2">
    <name type="scientific">Desulfosporosinus metallidurans</name>
    <dbReference type="NCBI Taxonomy" id="1888891"/>
    <lineage>
        <taxon>Bacteria</taxon>
        <taxon>Bacillati</taxon>
        <taxon>Bacillota</taxon>
        <taxon>Clostridia</taxon>
        <taxon>Eubacteriales</taxon>
        <taxon>Desulfitobacteriaceae</taxon>
        <taxon>Desulfosporosinus</taxon>
    </lineage>
</organism>
<sequence>MTAGQTISTEIRSAQTVEWVQDTKKLFILPLPADANPVPTLDFYYINDLDYDGIKDLYWVHLGAKEPLASYITGWECVEVEPGLWNVFLEASVEGQKASWRSAIRQRRVKLSYTDRPGMLAFLCSFY</sequence>
<accession>A0A1Q8QYA8</accession>
<evidence type="ECO:0000313" key="1">
    <source>
        <dbReference type="EMBL" id="OLN32220.1"/>
    </source>
</evidence>
<keyword evidence="2" id="KW-1185">Reference proteome</keyword>
<reference evidence="1 2" key="1">
    <citation type="submission" date="2016-09" db="EMBL/GenBank/DDBJ databases">
        <title>Complete genome of Desulfosporosinus sp. OL.</title>
        <authorList>
            <person name="Mardanov A."/>
            <person name="Beletsky A."/>
            <person name="Panova A."/>
            <person name="Karnachuk O."/>
            <person name="Ravin N."/>
        </authorList>
    </citation>
    <scope>NUCLEOTIDE SEQUENCE [LARGE SCALE GENOMIC DNA]</scope>
    <source>
        <strain evidence="1 2">OL</strain>
    </source>
</reference>
<protein>
    <submittedName>
        <fullName evidence="1">Type II secretory pathway, pseudopilin PulG</fullName>
    </submittedName>
</protein>
<gene>
    <name evidence="1" type="ORF">DSOL_1826</name>
</gene>
<name>A0A1Q8QYA8_9FIRM</name>
<dbReference type="EMBL" id="MLBF01000010">
    <property type="protein sequence ID" value="OLN32220.1"/>
    <property type="molecule type" value="Genomic_DNA"/>
</dbReference>
<proteinExistence type="predicted"/>
<dbReference type="Proteomes" id="UP000186102">
    <property type="component" value="Unassembled WGS sequence"/>
</dbReference>